<keyword evidence="3" id="KW-0813">Transport</keyword>
<feature type="coiled-coil region" evidence="17">
    <location>
        <begin position="393"/>
        <end position="424"/>
    </location>
</feature>
<dbReference type="GO" id="GO:0005525">
    <property type="term" value="F:GTP binding"/>
    <property type="evidence" value="ECO:0007669"/>
    <property type="project" value="UniProtKB-KW"/>
</dbReference>
<keyword evidence="4" id="KW-0150">Chloroplast</keyword>
<comment type="caution">
    <text evidence="19">The sequence shown here is derived from an EMBL/GenBank/DDBJ whole genome shotgun (WGS) entry which is preliminary data.</text>
</comment>
<dbReference type="Gene3D" id="3.80.10.10">
    <property type="entry name" value="Ribonuclease Inhibitor"/>
    <property type="match status" value="1"/>
</dbReference>
<evidence type="ECO:0000256" key="2">
    <source>
        <dbReference type="ARBA" id="ARBA00004167"/>
    </source>
</evidence>
<evidence type="ECO:0000256" key="13">
    <source>
        <dbReference type="ARBA" id="ARBA00022989"/>
    </source>
</evidence>
<dbReference type="PANTHER" id="PTHR10903">
    <property type="entry name" value="GTPASE, IMAP FAMILY MEMBER-RELATED"/>
    <property type="match status" value="1"/>
</dbReference>
<dbReference type="GO" id="GO:0016020">
    <property type="term" value="C:membrane"/>
    <property type="evidence" value="ECO:0007669"/>
    <property type="project" value="UniProtKB-SubCell"/>
</dbReference>
<keyword evidence="10" id="KW-1002">Plastid outer membrane</keyword>
<keyword evidence="7" id="KW-0479">Metal-binding</keyword>
<organism evidence="19 20">
    <name type="scientific">Funneliformis geosporum</name>
    <dbReference type="NCBI Taxonomy" id="1117311"/>
    <lineage>
        <taxon>Eukaryota</taxon>
        <taxon>Fungi</taxon>
        <taxon>Fungi incertae sedis</taxon>
        <taxon>Mucoromycota</taxon>
        <taxon>Glomeromycotina</taxon>
        <taxon>Glomeromycetes</taxon>
        <taxon>Glomerales</taxon>
        <taxon>Glomeraceae</taxon>
        <taxon>Funneliformis</taxon>
    </lineage>
</organism>
<feature type="domain" description="AIG1-type G" evidence="18">
    <location>
        <begin position="168"/>
        <end position="405"/>
    </location>
</feature>
<dbReference type="Proteomes" id="UP001153678">
    <property type="component" value="Unassembled WGS sequence"/>
</dbReference>
<evidence type="ECO:0000256" key="8">
    <source>
        <dbReference type="ARBA" id="ARBA00022741"/>
    </source>
</evidence>
<sequence length="529" mass="60468">MEKLRKEYNANQQFEQNYPKTTRNQVTELNISNKNLEGELDLSDFINLEKLDCAFNKLTKLNLKGLKNLWHIDAGLNMIEDLDSIIDSLDSEKLLVLKVHNNNLPEQDLSKFERFVKLETLLVGKYNRFYGSLESLKNMSNLKELGIYGTDINSGLEFLPESVEELLTDIKNILVIGRSGRGKSTLANVITGEENKFAESSGSVSKTKKIQSKHFTDENNDYLVIDTPGIGDTRMSDNEVLDVIGEAVYLVKDGLDQVLFVVDGRFDKYEMATYNLLRTIIFDEKITNHTTVVRTNFADFRNKESRENDINSMKEITQEKKADEKYKKVTVEIEKLNKELKSTLSEIIESCKSRVIHVDNPPSNKKLREKSRRRILDQLQKTCQTTSYKPDKLKELSDEISDDMDKLLQSRKELESEMKKLRSSSVSSLTNGPLLKTTTNITKPVASSENATAIPLEIPEFTTESHDTTIAIGKIKELEDKKAKLRKEIAKRERIIRQKVLKHIYKNYQEISSELGGDILMQSVVGEHN</sequence>
<keyword evidence="11" id="KW-0460">Magnesium</keyword>
<evidence type="ECO:0000256" key="15">
    <source>
        <dbReference type="ARBA" id="ARBA00023136"/>
    </source>
</evidence>
<dbReference type="GO" id="GO:0016787">
    <property type="term" value="F:hydrolase activity"/>
    <property type="evidence" value="ECO:0007669"/>
    <property type="project" value="UniProtKB-KW"/>
</dbReference>
<evidence type="ECO:0000256" key="5">
    <source>
        <dbReference type="ARBA" id="ARBA00022640"/>
    </source>
</evidence>
<feature type="coiled-coil region" evidence="17">
    <location>
        <begin position="319"/>
        <end position="346"/>
    </location>
</feature>
<dbReference type="InterPro" id="IPR032675">
    <property type="entry name" value="LRR_dom_sf"/>
</dbReference>
<reference evidence="19" key="1">
    <citation type="submission" date="2022-08" db="EMBL/GenBank/DDBJ databases">
        <authorList>
            <person name="Kallberg Y."/>
            <person name="Tangrot J."/>
            <person name="Rosling A."/>
        </authorList>
    </citation>
    <scope>NUCLEOTIDE SEQUENCE</scope>
    <source>
        <strain evidence="19">Wild A</strain>
    </source>
</reference>
<comment type="cofactor">
    <cofactor evidence="1">
        <name>Mg(2+)</name>
        <dbReference type="ChEBI" id="CHEBI:18420"/>
    </cofactor>
</comment>
<dbReference type="GO" id="GO:0015031">
    <property type="term" value="P:protein transport"/>
    <property type="evidence" value="ECO:0007669"/>
    <property type="project" value="UniProtKB-KW"/>
</dbReference>
<evidence type="ECO:0000256" key="6">
    <source>
        <dbReference type="ARBA" id="ARBA00022692"/>
    </source>
</evidence>
<evidence type="ECO:0000256" key="4">
    <source>
        <dbReference type="ARBA" id="ARBA00022528"/>
    </source>
</evidence>
<evidence type="ECO:0000313" key="20">
    <source>
        <dbReference type="Proteomes" id="UP001153678"/>
    </source>
</evidence>
<keyword evidence="8" id="KW-0547">Nucleotide-binding</keyword>
<evidence type="ECO:0000259" key="18">
    <source>
        <dbReference type="PROSITE" id="PS51720"/>
    </source>
</evidence>
<keyword evidence="5" id="KW-0934">Plastid</keyword>
<keyword evidence="14" id="KW-0342">GTP-binding</keyword>
<dbReference type="Pfam" id="PF04548">
    <property type="entry name" value="AIG1"/>
    <property type="match status" value="1"/>
</dbReference>
<dbReference type="InterPro" id="IPR045058">
    <property type="entry name" value="GIMA/IAN/Toc"/>
</dbReference>
<keyword evidence="13" id="KW-1133">Transmembrane helix</keyword>
<evidence type="ECO:0000256" key="9">
    <source>
        <dbReference type="ARBA" id="ARBA00022801"/>
    </source>
</evidence>
<dbReference type="AlphaFoldDB" id="A0A9W4SUT2"/>
<evidence type="ECO:0000256" key="12">
    <source>
        <dbReference type="ARBA" id="ARBA00022927"/>
    </source>
</evidence>
<dbReference type="OrthoDB" id="8954335at2759"/>
<keyword evidence="12" id="KW-0653">Protein transport</keyword>
<feature type="coiled-coil region" evidence="17">
    <location>
        <begin position="468"/>
        <end position="498"/>
    </location>
</feature>
<evidence type="ECO:0000256" key="3">
    <source>
        <dbReference type="ARBA" id="ARBA00022448"/>
    </source>
</evidence>
<evidence type="ECO:0000256" key="17">
    <source>
        <dbReference type="SAM" id="Coils"/>
    </source>
</evidence>
<evidence type="ECO:0000256" key="1">
    <source>
        <dbReference type="ARBA" id="ARBA00001946"/>
    </source>
</evidence>
<dbReference type="Gene3D" id="3.40.50.300">
    <property type="entry name" value="P-loop containing nucleotide triphosphate hydrolases"/>
    <property type="match status" value="1"/>
</dbReference>
<keyword evidence="20" id="KW-1185">Reference proteome</keyword>
<keyword evidence="9" id="KW-0378">Hydrolase</keyword>
<accession>A0A9W4SUT2</accession>
<protein>
    <submittedName>
        <fullName evidence="19">16818_t:CDS:1</fullName>
    </submittedName>
</protein>
<dbReference type="InterPro" id="IPR006703">
    <property type="entry name" value="G_AIG1"/>
</dbReference>
<dbReference type="PROSITE" id="PS51720">
    <property type="entry name" value="G_AIG1"/>
    <property type="match status" value="1"/>
</dbReference>
<evidence type="ECO:0000256" key="7">
    <source>
        <dbReference type="ARBA" id="ARBA00022723"/>
    </source>
</evidence>
<keyword evidence="17" id="KW-0175">Coiled coil</keyword>
<evidence type="ECO:0000256" key="11">
    <source>
        <dbReference type="ARBA" id="ARBA00022842"/>
    </source>
</evidence>
<name>A0A9W4SUT2_9GLOM</name>
<dbReference type="PANTHER" id="PTHR10903:SF135">
    <property type="entry name" value="TRANSLOCASE OF CHLOROPLAST 120, CHLOROPLASTIC-RELATED"/>
    <property type="match status" value="1"/>
</dbReference>
<dbReference type="SUPFAM" id="SSF52058">
    <property type="entry name" value="L domain-like"/>
    <property type="match status" value="1"/>
</dbReference>
<dbReference type="GO" id="GO:0046872">
    <property type="term" value="F:metal ion binding"/>
    <property type="evidence" value="ECO:0007669"/>
    <property type="project" value="UniProtKB-KW"/>
</dbReference>
<comment type="subcellular location">
    <subcellularLocation>
        <location evidence="2">Membrane</location>
        <topology evidence="2">Single-pass membrane protein</topology>
    </subcellularLocation>
    <subcellularLocation>
        <location evidence="16">Plastid</location>
        <location evidence="16">Chloroplast outer membrane</location>
    </subcellularLocation>
</comment>
<keyword evidence="6" id="KW-0812">Transmembrane</keyword>
<dbReference type="SUPFAM" id="SSF52540">
    <property type="entry name" value="P-loop containing nucleoside triphosphate hydrolases"/>
    <property type="match status" value="1"/>
</dbReference>
<evidence type="ECO:0000256" key="16">
    <source>
        <dbReference type="ARBA" id="ARBA00024013"/>
    </source>
</evidence>
<evidence type="ECO:0000256" key="10">
    <source>
        <dbReference type="ARBA" id="ARBA00022805"/>
    </source>
</evidence>
<evidence type="ECO:0000313" key="19">
    <source>
        <dbReference type="EMBL" id="CAI2182126.1"/>
    </source>
</evidence>
<gene>
    <name evidence="19" type="ORF">FWILDA_LOCUS10426</name>
</gene>
<dbReference type="EMBL" id="CAMKVN010002674">
    <property type="protein sequence ID" value="CAI2182126.1"/>
    <property type="molecule type" value="Genomic_DNA"/>
</dbReference>
<proteinExistence type="predicted"/>
<dbReference type="InterPro" id="IPR027417">
    <property type="entry name" value="P-loop_NTPase"/>
</dbReference>
<evidence type="ECO:0000256" key="14">
    <source>
        <dbReference type="ARBA" id="ARBA00023134"/>
    </source>
</evidence>
<keyword evidence="15" id="KW-0472">Membrane</keyword>